<dbReference type="CDD" id="cd07067">
    <property type="entry name" value="HP_PGM_like"/>
    <property type="match status" value="1"/>
</dbReference>
<proteinExistence type="predicted"/>
<dbReference type="SMART" id="SM00855">
    <property type="entry name" value="PGAM"/>
    <property type="match status" value="1"/>
</dbReference>
<name>A0ABZ1WE08_9ACTN</name>
<dbReference type="Gene3D" id="3.30.420.10">
    <property type="entry name" value="Ribonuclease H-like superfamily/Ribonuclease H"/>
    <property type="match status" value="1"/>
</dbReference>
<organism evidence="3 4">
    <name type="scientific">Kitasatospora herbaricolor</name>
    <dbReference type="NCBI Taxonomy" id="68217"/>
    <lineage>
        <taxon>Bacteria</taxon>
        <taxon>Bacillati</taxon>
        <taxon>Actinomycetota</taxon>
        <taxon>Actinomycetes</taxon>
        <taxon>Kitasatosporales</taxon>
        <taxon>Streptomycetaceae</taxon>
        <taxon>Kitasatospora</taxon>
    </lineage>
</organism>
<reference evidence="3 4" key="1">
    <citation type="submission" date="2022-10" db="EMBL/GenBank/DDBJ databases">
        <title>The complete genomes of actinobacterial strains from the NBC collection.</title>
        <authorList>
            <person name="Joergensen T.S."/>
            <person name="Alvarez Arevalo M."/>
            <person name="Sterndorff E.B."/>
            <person name="Faurdal D."/>
            <person name="Vuksanovic O."/>
            <person name="Mourched A.-S."/>
            <person name="Charusanti P."/>
            <person name="Shaw S."/>
            <person name="Blin K."/>
            <person name="Weber T."/>
        </authorList>
    </citation>
    <scope>NUCLEOTIDE SEQUENCE [LARGE SCALE GENOMIC DNA]</scope>
    <source>
        <strain evidence="3 4">NBC_01247</strain>
    </source>
</reference>
<dbReference type="Proteomes" id="UP001432014">
    <property type="component" value="Chromosome"/>
</dbReference>
<dbReference type="InterPro" id="IPR012337">
    <property type="entry name" value="RNaseH-like_sf"/>
</dbReference>
<dbReference type="InterPro" id="IPR014636">
    <property type="entry name" value="RNaseH/PGlycerate_mutase"/>
</dbReference>
<dbReference type="EMBL" id="CP108482">
    <property type="protein sequence ID" value="WUS59093.1"/>
    <property type="molecule type" value="Genomic_DNA"/>
</dbReference>
<feature type="region of interest" description="Disordered" evidence="1">
    <location>
        <begin position="134"/>
        <end position="156"/>
    </location>
</feature>
<dbReference type="InterPro" id="IPR013078">
    <property type="entry name" value="His_Pase_superF_clade-1"/>
</dbReference>
<dbReference type="SUPFAM" id="SSF53254">
    <property type="entry name" value="Phosphoglycerate mutase-like"/>
    <property type="match status" value="1"/>
</dbReference>
<dbReference type="Pfam" id="PF13456">
    <property type="entry name" value="RVT_3"/>
    <property type="match status" value="1"/>
</dbReference>
<sequence length="383" mass="40942">MAGRRFIVEADGGSRGNPGPAGYGAVVRDGDTGLIIAEAAEFIGHATNNVAEYKGLIAGLRAAREIDPGAEVDVRMDSKLVVEQMSGRWKIKHPDMQPLAAEAKTVLPRGQVRYTWIPRERNKDADRLANEAMDAGKAGKQWEPKAPKAAVPAAAEPAAPLETAAPKAGWAAPADLGTPTTFVLLRHGETPLTPEKRFSGSGGGDPELSEKGRWQAERAAEAMAARGTIQAVVSSPMRRTRQTAETVAARLGLDVRIEEGLRELDFGDWEGLTFAEVQERHPADLDAWLASAKARPTGGSESFTTLAHRVGVARDKILARYAGRTVLVVSHVSPIKTLVRLALGAPPDALYRMELSAAALSAVQYYTDGNASVRLLNDTGHLR</sequence>
<dbReference type="PANTHER" id="PTHR48100">
    <property type="entry name" value="BROAD-SPECIFICITY PHOSPHATASE YOR283W-RELATED"/>
    <property type="match status" value="1"/>
</dbReference>
<feature type="domain" description="RNase H type-1" evidence="2">
    <location>
        <begin position="2"/>
        <end position="141"/>
    </location>
</feature>
<dbReference type="InterPro" id="IPR029033">
    <property type="entry name" value="His_PPase_superfam"/>
</dbReference>
<gene>
    <name evidence="3" type="ORF">OG469_28465</name>
</gene>
<keyword evidence="4" id="KW-1185">Reference proteome</keyword>
<evidence type="ECO:0000259" key="2">
    <source>
        <dbReference type="PROSITE" id="PS50879"/>
    </source>
</evidence>
<feature type="compositionally biased region" description="Low complexity" evidence="1">
    <location>
        <begin position="147"/>
        <end position="156"/>
    </location>
</feature>
<dbReference type="InterPro" id="IPR002156">
    <property type="entry name" value="RNaseH_domain"/>
</dbReference>
<dbReference type="Pfam" id="PF00300">
    <property type="entry name" value="His_Phos_1"/>
    <property type="match status" value="1"/>
</dbReference>
<dbReference type="CDD" id="cd09279">
    <property type="entry name" value="RNase_HI_like"/>
    <property type="match status" value="1"/>
</dbReference>
<dbReference type="RefSeq" id="WP_329494771.1">
    <property type="nucleotide sequence ID" value="NZ_CP108460.1"/>
</dbReference>
<dbReference type="PROSITE" id="PS50879">
    <property type="entry name" value="RNASE_H_1"/>
    <property type="match status" value="1"/>
</dbReference>
<evidence type="ECO:0000256" key="1">
    <source>
        <dbReference type="SAM" id="MobiDB-lite"/>
    </source>
</evidence>
<accession>A0ABZ1WE08</accession>
<dbReference type="PANTHER" id="PTHR48100:SF62">
    <property type="entry name" value="GLUCOSYL-3-PHOSPHOGLYCERATE PHOSPHATASE"/>
    <property type="match status" value="1"/>
</dbReference>
<dbReference type="InterPro" id="IPR050275">
    <property type="entry name" value="PGM_Phosphatase"/>
</dbReference>
<dbReference type="Gene3D" id="3.40.50.1240">
    <property type="entry name" value="Phosphoglycerate mutase-like"/>
    <property type="match status" value="1"/>
</dbReference>
<dbReference type="SUPFAM" id="SSF53098">
    <property type="entry name" value="Ribonuclease H-like"/>
    <property type="match status" value="1"/>
</dbReference>
<dbReference type="InterPro" id="IPR036397">
    <property type="entry name" value="RNaseH_sf"/>
</dbReference>
<protein>
    <submittedName>
        <fullName evidence="3">Bifunctional RNase H/acid phosphatase</fullName>
    </submittedName>
</protein>
<dbReference type="NCBIfam" id="NF005567">
    <property type="entry name" value="PRK07238.1"/>
    <property type="match status" value="1"/>
</dbReference>
<evidence type="ECO:0000313" key="3">
    <source>
        <dbReference type="EMBL" id="WUS59093.1"/>
    </source>
</evidence>
<feature type="region of interest" description="Disordered" evidence="1">
    <location>
        <begin position="192"/>
        <end position="211"/>
    </location>
</feature>
<evidence type="ECO:0000313" key="4">
    <source>
        <dbReference type="Proteomes" id="UP001432014"/>
    </source>
</evidence>
<dbReference type="PIRSF" id="PIRSF036922">
    <property type="entry name" value="RNaseH_PGAM"/>
    <property type="match status" value="1"/>
</dbReference>